<evidence type="ECO:0000256" key="5">
    <source>
        <dbReference type="SAM" id="MobiDB-lite"/>
    </source>
</evidence>
<feature type="domain" description="SWIM-type" evidence="6">
    <location>
        <begin position="386"/>
        <end position="422"/>
    </location>
</feature>
<organism evidence="7 8">
    <name type="scientific">Trifolium pratense</name>
    <name type="common">Red clover</name>
    <dbReference type="NCBI Taxonomy" id="57577"/>
    <lineage>
        <taxon>Eukaryota</taxon>
        <taxon>Viridiplantae</taxon>
        <taxon>Streptophyta</taxon>
        <taxon>Embryophyta</taxon>
        <taxon>Tracheophyta</taxon>
        <taxon>Spermatophyta</taxon>
        <taxon>Magnoliopsida</taxon>
        <taxon>eudicotyledons</taxon>
        <taxon>Gunneridae</taxon>
        <taxon>Pentapetalae</taxon>
        <taxon>rosids</taxon>
        <taxon>fabids</taxon>
        <taxon>Fabales</taxon>
        <taxon>Fabaceae</taxon>
        <taxon>Papilionoideae</taxon>
        <taxon>50 kb inversion clade</taxon>
        <taxon>NPAAA clade</taxon>
        <taxon>Hologalegina</taxon>
        <taxon>IRL clade</taxon>
        <taxon>Trifolieae</taxon>
        <taxon>Trifolium</taxon>
    </lineage>
</organism>
<dbReference type="PROSITE" id="PS50966">
    <property type="entry name" value="ZF_SWIM"/>
    <property type="match status" value="1"/>
</dbReference>
<dbReference type="PANTHER" id="PTHR47718">
    <property type="entry name" value="OS01G0519700 PROTEIN"/>
    <property type="match status" value="1"/>
</dbReference>
<dbReference type="Pfam" id="PF10551">
    <property type="entry name" value="MULE"/>
    <property type="match status" value="1"/>
</dbReference>
<gene>
    <name evidence="7" type="ORF">L195_g025864</name>
</gene>
<dbReference type="GO" id="GO:0008270">
    <property type="term" value="F:zinc ion binding"/>
    <property type="evidence" value="ECO:0007669"/>
    <property type="project" value="UniProtKB-KW"/>
</dbReference>
<protein>
    <submittedName>
        <fullName evidence="7">Protein FAR1-related sequence 5-like</fullName>
    </submittedName>
</protein>
<evidence type="ECO:0000256" key="1">
    <source>
        <dbReference type="ARBA" id="ARBA00022723"/>
    </source>
</evidence>
<comment type="caution">
    <text evidence="7">The sequence shown here is derived from an EMBL/GenBank/DDBJ whole genome shotgun (WGS) entry which is preliminary data.</text>
</comment>
<evidence type="ECO:0000313" key="7">
    <source>
        <dbReference type="EMBL" id="PNY02552.1"/>
    </source>
</evidence>
<feature type="compositionally biased region" description="Basic residues" evidence="5">
    <location>
        <begin position="525"/>
        <end position="537"/>
    </location>
</feature>
<feature type="region of interest" description="Disordered" evidence="5">
    <location>
        <begin position="518"/>
        <end position="540"/>
    </location>
</feature>
<dbReference type="Proteomes" id="UP000236291">
    <property type="component" value="Unassembled WGS sequence"/>
</dbReference>
<evidence type="ECO:0000313" key="8">
    <source>
        <dbReference type="Proteomes" id="UP000236291"/>
    </source>
</evidence>
<dbReference type="SMART" id="SM00575">
    <property type="entry name" value="ZnF_PMZ"/>
    <property type="match status" value="1"/>
</dbReference>
<dbReference type="InterPro" id="IPR018289">
    <property type="entry name" value="MULE_transposase_dom"/>
</dbReference>
<evidence type="ECO:0000259" key="6">
    <source>
        <dbReference type="PROSITE" id="PS50966"/>
    </source>
</evidence>
<dbReference type="STRING" id="57577.A0A2K3NHN1"/>
<dbReference type="EMBL" id="ASHM01021503">
    <property type="protein sequence ID" value="PNY02552.1"/>
    <property type="molecule type" value="Genomic_DNA"/>
</dbReference>
<evidence type="ECO:0000256" key="2">
    <source>
        <dbReference type="ARBA" id="ARBA00022771"/>
    </source>
</evidence>
<proteinExistence type="predicted"/>
<dbReference type="InterPro" id="IPR007527">
    <property type="entry name" value="Znf_SWIM"/>
</dbReference>
<dbReference type="AlphaFoldDB" id="A0A2K3NHN1"/>
<evidence type="ECO:0000256" key="4">
    <source>
        <dbReference type="PROSITE-ProRule" id="PRU00325"/>
    </source>
</evidence>
<sequence length="701" mass="80446">MSGSDKALVDGLHTQGVRTCHILGFMLAQKGGYENLGFCKKDLYNYLNNQERATIEGGDAFAALSYLQAKADNDPMFFSKFTTTEDGRLQNLFWADSASRIDYECFGDVIAFDATYKKIRYNNPLVIFCGYNHHGETTIFGCALVSDETTDTYKWVLNAFLEAMYHKQPKGVVTDGDHAMREAIRDVFPNSLHRLCSWHFHRNASENVKNKKFLEDFDSLIYANYTADKFETEWKRIVDDCDLSNHKWVKKAYEMKTMWASAYMRDDFFCGIRTTSMCEGINSFIKMYVHSKINLVDFVQGFERAVKEYRHNELMSNFKTFYYEPVLRTKLEGFELEASKIFTRKKFSEVQKEIEDAITLNVIERSELGNTVTFKMNIFGNQNTTYVVCLDKVQSKFLCDCRMFERVGLPCAHIICAMRHEHMDGFPDSLICKRWTKSAKDDYLSSMSSAECDDEKMFMFRRGTMSTALNSLYDISCKHPDDYKEAMEGINRLCEKIKRRRDINGKYKTNSFVISNPEKVNAKGAPRKKKSSKKRQCSHCNGPIHRKRNCPVLVDRDALHEDDEEGVDKNCGSKHKKKVVDVTHSKIENGEIGQPNVNMPDANIHTGFENTVQDQNVTWNHGSTYVPNYFTSANGVPIFPQFPPASQSIPIFPQFPPAVNFSSHSNIAMYPGRQNFPQYTPFLGVLEEVERSAKMASKRGV</sequence>
<reference evidence="7 8" key="2">
    <citation type="journal article" date="2017" name="Front. Plant Sci.">
        <title>Gene Classification and Mining of Molecular Markers Useful in Red Clover (Trifolium pratense) Breeding.</title>
        <authorList>
            <person name="Istvanek J."/>
            <person name="Dluhosova J."/>
            <person name="Dluhos P."/>
            <person name="Patkova L."/>
            <person name="Nedelnik J."/>
            <person name="Repkova J."/>
        </authorList>
    </citation>
    <scope>NUCLEOTIDE SEQUENCE [LARGE SCALE GENOMIC DNA]</scope>
    <source>
        <strain evidence="8">cv. Tatra</strain>
        <tissue evidence="7">Young leaves</tissue>
    </source>
</reference>
<keyword evidence="1" id="KW-0479">Metal-binding</keyword>
<name>A0A2K3NHN1_TRIPR</name>
<dbReference type="InterPro" id="IPR006564">
    <property type="entry name" value="Znf_PMZ"/>
</dbReference>
<accession>A0A2K3NHN1</accession>
<reference evidence="7 8" key="1">
    <citation type="journal article" date="2014" name="Am. J. Bot.">
        <title>Genome assembly and annotation for red clover (Trifolium pratense; Fabaceae).</title>
        <authorList>
            <person name="Istvanek J."/>
            <person name="Jaros M."/>
            <person name="Krenek A."/>
            <person name="Repkova J."/>
        </authorList>
    </citation>
    <scope>NUCLEOTIDE SEQUENCE [LARGE SCALE GENOMIC DNA]</scope>
    <source>
        <strain evidence="8">cv. Tatra</strain>
        <tissue evidence="7">Young leaves</tissue>
    </source>
</reference>
<dbReference type="PANTHER" id="PTHR47718:SF15">
    <property type="entry name" value="PROTEIN FAR1-RELATED SEQUENCE 5-LIKE"/>
    <property type="match status" value="1"/>
</dbReference>
<keyword evidence="2 4" id="KW-0863">Zinc-finger</keyword>
<keyword evidence="3" id="KW-0862">Zinc</keyword>
<evidence type="ECO:0000256" key="3">
    <source>
        <dbReference type="ARBA" id="ARBA00022833"/>
    </source>
</evidence>
<dbReference type="ExpressionAtlas" id="A0A2K3NHN1">
    <property type="expression patterns" value="baseline"/>
</dbReference>